<organism evidence="1 2">
    <name type="scientific">Vanilla planifolia</name>
    <name type="common">Vanilla</name>
    <dbReference type="NCBI Taxonomy" id="51239"/>
    <lineage>
        <taxon>Eukaryota</taxon>
        <taxon>Viridiplantae</taxon>
        <taxon>Streptophyta</taxon>
        <taxon>Embryophyta</taxon>
        <taxon>Tracheophyta</taxon>
        <taxon>Spermatophyta</taxon>
        <taxon>Magnoliopsida</taxon>
        <taxon>Liliopsida</taxon>
        <taxon>Asparagales</taxon>
        <taxon>Orchidaceae</taxon>
        <taxon>Vanilloideae</taxon>
        <taxon>Vanilleae</taxon>
        <taxon>Vanilla</taxon>
    </lineage>
</organism>
<comment type="caution">
    <text evidence="1">The sequence shown here is derived from an EMBL/GenBank/DDBJ whole genome shotgun (WGS) entry which is preliminary data.</text>
</comment>
<keyword evidence="2" id="KW-1185">Reference proteome</keyword>
<evidence type="ECO:0000313" key="1">
    <source>
        <dbReference type="EMBL" id="KAG0458524.1"/>
    </source>
</evidence>
<accession>A0A835PRX7</accession>
<name>A0A835PRX7_VANPL</name>
<evidence type="ECO:0000313" key="2">
    <source>
        <dbReference type="Proteomes" id="UP000636800"/>
    </source>
</evidence>
<reference evidence="1 2" key="1">
    <citation type="journal article" date="2020" name="Nat. Food">
        <title>A phased Vanilla planifolia genome enables genetic improvement of flavour and production.</title>
        <authorList>
            <person name="Hasing T."/>
            <person name="Tang H."/>
            <person name="Brym M."/>
            <person name="Khazi F."/>
            <person name="Huang T."/>
            <person name="Chambers A.H."/>
        </authorList>
    </citation>
    <scope>NUCLEOTIDE SEQUENCE [LARGE SCALE GENOMIC DNA]</scope>
    <source>
        <tissue evidence="1">Leaf</tissue>
    </source>
</reference>
<dbReference type="AlphaFoldDB" id="A0A835PRX7"/>
<dbReference type="OrthoDB" id="193716at2759"/>
<sequence length="188" mass="20762">MPGINRTSGKIFSCNGSGCGGSRRLDGLKHAPADFLGIDLQDFYTFFDGFLVGFTHFSRGRGGRGGRSNIESLLLDKPCHDGRLFMGQVSISFRKYRTGGEVINEALNHGITSALRWWPNANGEARNGAHRRRSRRIIRIGNLRVFDHSVVIVPSPLLPCSHAWVENRERNGWNGAENGDEAEIARAG</sequence>
<proteinExistence type="predicted"/>
<protein>
    <submittedName>
        <fullName evidence="1">Uncharacterized protein</fullName>
    </submittedName>
</protein>
<dbReference type="Proteomes" id="UP000636800">
    <property type="component" value="Chromosome 12"/>
</dbReference>
<dbReference type="EMBL" id="JADCNL010000012">
    <property type="protein sequence ID" value="KAG0458524.1"/>
    <property type="molecule type" value="Genomic_DNA"/>
</dbReference>
<gene>
    <name evidence="1" type="ORF">HPP92_023681</name>
</gene>